<dbReference type="EMBL" id="JAOYFB010000001">
    <property type="protein sequence ID" value="KAK4004057.1"/>
    <property type="molecule type" value="Genomic_DNA"/>
</dbReference>
<dbReference type="Proteomes" id="UP001234178">
    <property type="component" value="Unassembled WGS sequence"/>
</dbReference>
<evidence type="ECO:0000313" key="2">
    <source>
        <dbReference type="Proteomes" id="UP001234178"/>
    </source>
</evidence>
<evidence type="ECO:0000313" key="1">
    <source>
        <dbReference type="EMBL" id="KAK4004057.1"/>
    </source>
</evidence>
<dbReference type="SUPFAM" id="SSF140809">
    <property type="entry name" value="Rhabdovirus nucleoprotein-like"/>
    <property type="match status" value="1"/>
</dbReference>
<accession>A0ABQ9YTT1</accession>
<gene>
    <name evidence="1" type="ORF">OUZ56_005800</name>
</gene>
<protein>
    <submittedName>
        <fullName evidence="1">Uncharacterized protein</fullName>
    </submittedName>
</protein>
<reference evidence="1 2" key="1">
    <citation type="journal article" date="2023" name="Nucleic Acids Res.">
        <title>The hologenome of Daphnia magna reveals possible DNA methylation and microbiome-mediated evolution of the host genome.</title>
        <authorList>
            <person name="Chaturvedi A."/>
            <person name="Li X."/>
            <person name="Dhandapani V."/>
            <person name="Marshall H."/>
            <person name="Kissane S."/>
            <person name="Cuenca-Cambronero M."/>
            <person name="Asole G."/>
            <person name="Calvet F."/>
            <person name="Ruiz-Romero M."/>
            <person name="Marangio P."/>
            <person name="Guigo R."/>
            <person name="Rago D."/>
            <person name="Mirbahai L."/>
            <person name="Eastwood N."/>
            <person name="Colbourne J.K."/>
            <person name="Zhou J."/>
            <person name="Mallon E."/>
            <person name="Orsini L."/>
        </authorList>
    </citation>
    <scope>NUCLEOTIDE SEQUENCE [LARGE SCALE GENOMIC DNA]</scope>
    <source>
        <strain evidence="1">LRV0_1</strain>
    </source>
</reference>
<organism evidence="1 2">
    <name type="scientific">Daphnia magna</name>
    <dbReference type="NCBI Taxonomy" id="35525"/>
    <lineage>
        <taxon>Eukaryota</taxon>
        <taxon>Metazoa</taxon>
        <taxon>Ecdysozoa</taxon>
        <taxon>Arthropoda</taxon>
        <taxon>Crustacea</taxon>
        <taxon>Branchiopoda</taxon>
        <taxon>Diplostraca</taxon>
        <taxon>Cladocera</taxon>
        <taxon>Anomopoda</taxon>
        <taxon>Daphniidae</taxon>
        <taxon>Daphnia</taxon>
    </lineage>
</organism>
<proteinExistence type="predicted"/>
<comment type="caution">
    <text evidence="1">The sequence shown here is derived from an EMBL/GenBank/DDBJ whole genome shotgun (WGS) entry which is preliminary data.</text>
</comment>
<dbReference type="InterPro" id="IPR035961">
    <property type="entry name" value="Rhabdovirus_nucleoprotein-like"/>
</dbReference>
<sequence>MVPVNTSKLGEIVRATIETVAIKLPRLDLNRSTYIVYRLACKQLRHKILCCIGLMALQYLWNILGWSNDALVGFIWDEKIVDEVLRLLADVEEYDLVNSYLPYLIDFVSLSMDPLPSPFCERTYVPKFVTRDELPEDSPLHHFAVPKGEHADLIFTRGIVVVDPAPVIEPVAGLDGAHEAEYLSFFRKLRPHNDAVDVAPAPARNATMYDLYGALLRELAVKAKAYVRLTAEGCNGNASIIVGVDGSRPRDTRAWAHAELIDSELLAGALYGFGAANFGHSFNVPCKLVYVYQFFMMFHMALSMITHDQLAVTKSQSLIMTPIRAVDCQDVRMRSSMHQAIDTEQCCTRPLVHTSEDKMVEVIARTTQIPKRILHCQVSYLERIAYCRSLSQTSDVSDGFSSHIVSLGTTECRRLHTHKEYMPKEVASVAVASVRAVWSNWDIDDAIPNPANAAAAGVVGEANAFNNPLNGDQGKVITEQVLAQDSDQRNVLWAFSYLAVFFAAMRIKSDSGFLHEPYIEAAAIEASYRYYGPVFDVEALFLYLITIIPDNCLRLRLTVERVGYSGMTTLKTIRDAMVSHPTRGCAIYTRRKRAGSSCVKENDSVTSRFYYTTFPLSLHGSLSGT</sequence>
<dbReference type="Gene3D" id="1.10.3610.10">
    <property type="entry name" value="Nucleoprotein"/>
    <property type="match status" value="1"/>
</dbReference>
<dbReference type="InterPro" id="IPR023331">
    <property type="entry name" value="Rhabdovirus_ncapsid_C"/>
</dbReference>
<keyword evidence="2" id="KW-1185">Reference proteome</keyword>
<name>A0ABQ9YTT1_9CRUS</name>